<dbReference type="PROSITE" id="PS01031">
    <property type="entry name" value="SHSP"/>
    <property type="match status" value="1"/>
</dbReference>
<gene>
    <name evidence="4" type="ORF">PMAYCL1PPCAC_16286</name>
</gene>
<dbReference type="Proteomes" id="UP001328107">
    <property type="component" value="Unassembled WGS sequence"/>
</dbReference>
<dbReference type="GO" id="GO:0042026">
    <property type="term" value="P:protein refolding"/>
    <property type="evidence" value="ECO:0007669"/>
    <property type="project" value="TreeGrafter"/>
</dbReference>
<organism evidence="4 5">
    <name type="scientific">Pristionchus mayeri</name>
    <dbReference type="NCBI Taxonomy" id="1317129"/>
    <lineage>
        <taxon>Eukaryota</taxon>
        <taxon>Metazoa</taxon>
        <taxon>Ecdysozoa</taxon>
        <taxon>Nematoda</taxon>
        <taxon>Chromadorea</taxon>
        <taxon>Rhabditida</taxon>
        <taxon>Rhabditina</taxon>
        <taxon>Diplogasteromorpha</taxon>
        <taxon>Diplogasteroidea</taxon>
        <taxon>Neodiplogasteridae</taxon>
        <taxon>Pristionchus</taxon>
    </lineage>
</organism>
<evidence type="ECO:0000313" key="5">
    <source>
        <dbReference type="Proteomes" id="UP001328107"/>
    </source>
</evidence>
<dbReference type="Pfam" id="PF00011">
    <property type="entry name" value="HSP20"/>
    <property type="match status" value="1"/>
</dbReference>
<dbReference type="CDD" id="cd06526">
    <property type="entry name" value="metazoan_ACD"/>
    <property type="match status" value="1"/>
</dbReference>
<evidence type="ECO:0000256" key="1">
    <source>
        <dbReference type="PROSITE-ProRule" id="PRU00285"/>
    </source>
</evidence>
<dbReference type="SUPFAM" id="SSF49764">
    <property type="entry name" value="HSP20-like chaperones"/>
    <property type="match status" value="1"/>
</dbReference>
<dbReference type="GO" id="GO:0009408">
    <property type="term" value="P:response to heat"/>
    <property type="evidence" value="ECO:0007669"/>
    <property type="project" value="TreeGrafter"/>
</dbReference>
<accession>A0AAN5CKM0</accession>
<dbReference type="AlphaFoldDB" id="A0AAN5CKM0"/>
<dbReference type="PANTHER" id="PTHR45640:SF35">
    <property type="entry name" value="HEAT SHOCK PROTEIN HSP-12.2"/>
    <property type="match status" value="1"/>
</dbReference>
<dbReference type="InterPro" id="IPR002068">
    <property type="entry name" value="A-crystallin/Hsp20_dom"/>
</dbReference>
<dbReference type="GO" id="GO:0005634">
    <property type="term" value="C:nucleus"/>
    <property type="evidence" value="ECO:0007669"/>
    <property type="project" value="TreeGrafter"/>
</dbReference>
<dbReference type="GO" id="GO:0051082">
    <property type="term" value="F:unfolded protein binding"/>
    <property type="evidence" value="ECO:0007669"/>
    <property type="project" value="TreeGrafter"/>
</dbReference>
<reference evidence="5" key="1">
    <citation type="submission" date="2022-10" db="EMBL/GenBank/DDBJ databases">
        <title>Genome assembly of Pristionchus species.</title>
        <authorList>
            <person name="Yoshida K."/>
            <person name="Sommer R.J."/>
        </authorList>
    </citation>
    <scope>NUCLEOTIDE SEQUENCE [LARGE SCALE GENOMIC DNA]</scope>
    <source>
        <strain evidence="5">RS5460</strain>
    </source>
</reference>
<dbReference type="GO" id="GO:0005737">
    <property type="term" value="C:cytoplasm"/>
    <property type="evidence" value="ECO:0007669"/>
    <property type="project" value="TreeGrafter"/>
</dbReference>
<dbReference type="Gene3D" id="2.60.40.790">
    <property type="match status" value="1"/>
</dbReference>
<feature type="domain" description="SHSP" evidence="3">
    <location>
        <begin position="21"/>
        <end position="116"/>
    </location>
</feature>
<protein>
    <recommendedName>
        <fullName evidence="3">SHSP domain-containing protein</fullName>
    </recommendedName>
</protein>
<name>A0AAN5CKM0_9BILA</name>
<comment type="caution">
    <text evidence="4">The sequence shown here is derived from an EMBL/GenBank/DDBJ whole genome shotgun (WGS) entry which is preliminary data.</text>
</comment>
<evidence type="ECO:0000259" key="3">
    <source>
        <dbReference type="PROSITE" id="PS01031"/>
    </source>
</evidence>
<sequence length="116" mass="13190">FLESTMGDIKVEHNWEAQQWDWPLQHNDGVVKVHNDKHKFEVALDAQHFTPNEIHVKVVGHLLDINLSHEQRTDSFGHVTRAVSRSYQLPEDVDASTVKSVLTTRGTLVITANKKA</sequence>
<proteinExistence type="inferred from homology"/>
<evidence type="ECO:0000256" key="2">
    <source>
        <dbReference type="RuleBase" id="RU003616"/>
    </source>
</evidence>
<dbReference type="EMBL" id="BTRK01000004">
    <property type="protein sequence ID" value="GMR46091.1"/>
    <property type="molecule type" value="Genomic_DNA"/>
</dbReference>
<dbReference type="InterPro" id="IPR001436">
    <property type="entry name" value="Alpha-crystallin/sHSP_animal"/>
</dbReference>
<evidence type="ECO:0000313" key="4">
    <source>
        <dbReference type="EMBL" id="GMR46091.1"/>
    </source>
</evidence>
<comment type="similarity">
    <text evidence="1 2">Belongs to the small heat shock protein (HSP20) family.</text>
</comment>
<dbReference type="PANTHER" id="PTHR45640">
    <property type="entry name" value="HEAT SHOCK PROTEIN HSP-12.2-RELATED"/>
    <property type="match status" value="1"/>
</dbReference>
<feature type="non-terminal residue" evidence="4">
    <location>
        <position position="1"/>
    </location>
</feature>
<keyword evidence="5" id="KW-1185">Reference proteome</keyword>
<dbReference type="InterPro" id="IPR008978">
    <property type="entry name" value="HSP20-like_chaperone"/>
</dbReference>